<dbReference type="Proteomes" id="UP000009049">
    <property type="component" value="Chromosome"/>
</dbReference>
<reference evidence="3 4" key="1">
    <citation type="journal article" date="2009" name="J. Bacteriol.">
        <title>Complete genome sequence of Robiginitalea biformata HTCC2501.</title>
        <authorList>
            <person name="Oh H.M."/>
            <person name="Giovannoni S.J."/>
            <person name="Lee K."/>
            <person name="Ferriera S."/>
            <person name="Johnson J."/>
            <person name="Cho J.C."/>
        </authorList>
    </citation>
    <scope>NUCLEOTIDE SEQUENCE [LARGE SCALE GENOMIC DNA]</scope>
    <source>
        <strain evidence="4">ATCC BAA-864 / HTCC2501 / KCTC 12146</strain>
    </source>
</reference>
<name>A4CG63_ROBBH</name>
<dbReference type="STRING" id="313596.RB2501_03465"/>
<sequence length="349" mass="38990">MIWLVLGWFVLFIQETATRSENLNPDSTITLTPAVFAFASLAVALIGFLVGILEVFWLGNRFRSRSFSRKLLYKLAFYSCFMLLVILIAYPLAAALELGASPLNEAVMEKFWNFLSSVEFLSTMVAIAFSLFLSLFYSEISDNIGHGVLMNFFTGKYHQPREEYRIFLFSDMKSSTSVAESLGHARYFEFLRAYYSDFSDAIVRHSGEVYQYVGDEVIVSFTHANGVRGANCIRCFFAMQAALDKNAQWYMDTFGIVPEFKAALHVGRVTTGEIGALKKAIFFTGDVLNTTARMQALCNSYGVKVLISGELLGDLPLDGRYTVAPLGTQDLKGREKPVDLFTVSPAAEM</sequence>
<dbReference type="InterPro" id="IPR050697">
    <property type="entry name" value="Adenylyl/Guanylyl_Cyclase_3/4"/>
</dbReference>
<keyword evidence="1" id="KW-0472">Membrane</keyword>
<feature type="domain" description="Guanylate cyclase" evidence="2">
    <location>
        <begin position="166"/>
        <end position="295"/>
    </location>
</feature>
<keyword evidence="1" id="KW-1133">Transmembrane helix</keyword>
<evidence type="ECO:0000259" key="2">
    <source>
        <dbReference type="PROSITE" id="PS50125"/>
    </source>
</evidence>
<dbReference type="RefSeq" id="WP_012813618.1">
    <property type="nucleotide sequence ID" value="NC_013222.1"/>
</dbReference>
<dbReference type="GO" id="GO:0009190">
    <property type="term" value="P:cyclic nucleotide biosynthetic process"/>
    <property type="evidence" value="ECO:0007669"/>
    <property type="project" value="InterPro"/>
</dbReference>
<evidence type="ECO:0000256" key="1">
    <source>
        <dbReference type="SAM" id="Phobius"/>
    </source>
</evidence>
<dbReference type="SUPFAM" id="SSF55073">
    <property type="entry name" value="Nucleotide cyclase"/>
    <property type="match status" value="1"/>
</dbReference>
<dbReference type="PROSITE" id="PS50125">
    <property type="entry name" value="GUANYLATE_CYCLASE_2"/>
    <property type="match status" value="1"/>
</dbReference>
<keyword evidence="4" id="KW-1185">Reference proteome</keyword>
<dbReference type="CDD" id="cd07302">
    <property type="entry name" value="CHD"/>
    <property type="match status" value="1"/>
</dbReference>
<dbReference type="KEGG" id="rbi:RB2501_03465"/>
<evidence type="ECO:0000313" key="4">
    <source>
        <dbReference type="Proteomes" id="UP000009049"/>
    </source>
</evidence>
<dbReference type="GO" id="GO:0004016">
    <property type="term" value="F:adenylate cyclase activity"/>
    <property type="evidence" value="ECO:0007669"/>
    <property type="project" value="UniProtKB-ARBA"/>
</dbReference>
<dbReference type="PANTHER" id="PTHR43081">
    <property type="entry name" value="ADENYLATE CYCLASE, TERMINAL-DIFFERENTIATION SPECIFIC-RELATED"/>
    <property type="match status" value="1"/>
</dbReference>
<keyword evidence="1" id="KW-0812">Transmembrane</keyword>
<dbReference type="PANTHER" id="PTHR43081:SF1">
    <property type="entry name" value="ADENYLATE CYCLASE, TERMINAL-DIFFERENTIATION SPECIFIC"/>
    <property type="match status" value="1"/>
</dbReference>
<organism evidence="3 4">
    <name type="scientific">Robiginitalea biformata (strain ATCC BAA-864 / DSM 15991 / KCTC 12146 / HTCC2501)</name>
    <dbReference type="NCBI Taxonomy" id="313596"/>
    <lineage>
        <taxon>Bacteria</taxon>
        <taxon>Pseudomonadati</taxon>
        <taxon>Bacteroidota</taxon>
        <taxon>Flavobacteriia</taxon>
        <taxon>Flavobacteriales</taxon>
        <taxon>Flavobacteriaceae</taxon>
        <taxon>Robiginitalea</taxon>
    </lineage>
</organism>
<gene>
    <name evidence="3" type="ordered locus">RB2501_03465</name>
</gene>
<dbReference type="InterPro" id="IPR001054">
    <property type="entry name" value="A/G_cyclase"/>
</dbReference>
<dbReference type="EMBL" id="CP001712">
    <property type="protein sequence ID" value="EAR15921.1"/>
    <property type="molecule type" value="Genomic_DNA"/>
</dbReference>
<dbReference type="AlphaFoldDB" id="A4CG63"/>
<dbReference type="eggNOG" id="COG2114">
    <property type="taxonomic scope" value="Bacteria"/>
</dbReference>
<feature type="transmembrane region" description="Helical" evidence="1">
    <location>
        <begin position="114"/>
        <end position="137"/>
    </location>
</feature>
<feature type="transmembrane region" description="Helical" evidence="1">
    <location>
        <begin position="36"/>
        <end position="59"/>
    </location>
</feature>
<dbReference type="HOGENOM" id="CLU_055425_1_0_10"/>
<feature type="transmembrane region" description="Helical" evidence="1">
    <location>
        <begin position="71"/>
        <end position="94"/>
    </location>
</feature>
<dbReference type="InterPro" id="IPR029787">
    <property type="entry name" value="Nucleotide_cyclase"/>
</dbReference>
<dbReference type="Pfam" id="PF00211">
    <property type="entry name" value="Guanylate_cyc"/>
    <property type="match status" value="1"/>
</dbReference>
<evidence type="ECO:0000313" key="3">
    <source>
        <dbReference type="EMBL" id="EAR15921.1"/>
    </source>
</evidence>
<protein>
    <submittedName>
        <fullName evidence="3">Adenylate cyclase-related protein</fullName>
    </submittedName>
</protein>
<dbReference type="Gene3D" id="3.30.70.1230">
    <property type="entry name" value="Nucleotide cyclase"/>
    <property type="match status" value="1"/>
</dbReference>
<proteinExistence type="predicted"/>
<dbReference type="GO" id="GO:0035556">
    <property type="term" value="P:intracellular signal transduction"/>
    <property type="evidence" value="ECO:0007669"/>
    <property type="project" value="InterPro"/>
</dbReference>
<accession>A4CG63</accession>